<gene>
    <name evidence="1" type="ORF">MILVUS5_LOCUS2471</name>
</gene>
<keyword evidence="2" id="KW-1185">Reference proteome</keyword>
<comment type="caution">
    <text evidence="1">The sequence shown here is derived from an EMBL/GenBank/DDBJ whole genome shotgun (WGS) entry which is preliminary data.</text>
</comment>
<organism evidence="1 2">
    <name type="scientific">Trifolium pratense</name>
    <name type="common">Red clover</name>
    <dbReference type="NCBI Taxonomy" id="57577"/>
    <lineage>
        <taxon>Eukaryota</taxon>
        <taxon>Viridiplantae</taxon>
        <taxon>Streptophyta</taxon>
        <taxon>Embryophyta</taxon>
        <taxon>Tracheophyta</taxon>
        <taxon>Spermatophyta</taxon>
        <taxon>Magnoliopsida</taxon>
        <taxon>eudicotyledons</taxon>
        <taxon>Gunneridae</taxon>
        <taxon>Pentapetalae</taxon>
        <taxon>rosids</taxon>
        <taxon>fabids</taxon>
        <taxon>Fabales</taxon>
        <taxon>Fabaceae</taxon>
        <taxon>Papilionoideae</taxon>
        <taxon>50 kb inversion clade</taxon>
        <taxon>NPAAA clade</taxon>
        <taxon>Hologalegina</taxon>
        <taxon>IRL clade</taxon>
        <taxon>Trifolieae</taxon>
        <taxon>Trifolium</taxon>
    </lineage>
</organism>
<reference evidence="1" key="1">
    <citation type="submission" date="2023-10" db="EMBL/GenBank/DDBJ databases">
        <authorList>
            <person name="Rodriguez Cubillos JULIANA M."/>
            <person name="De Vega J."/>
        </authorList>
    </citation>
    <scope>NUCLEOTIDE SEQUENCE</scope>
</reference>
<accession>A0ACB0IEK8</accession>
<proteinExistence type="predicted"/>
<sequence length="88" mass="10130">MNLSPLLCTRRNICLPSSASQQSTNVQLLQATRILFSPLFSVSFVLVFLPVLSCLVFFYFLFFLLFFSTSCFIIFVFHLCFVKISLKD</sequence>
<dbReference type="Proteomes" id="UP001177021">
    <property type="component" value="Unassembled WGS sequence"/>
</dbReference>
<protein>
    <submittedName>
        <fullName evidence="1">Uncharacterized protein</fullName>
    </submittedName>
</protein>
<evidence type="ECO:0000313" key="1">
    <source>
        <dbReference type="EMBL" id="CAJ2630749.1"/>
    </source>
</evidence>
<evidence type="ECO:0000313" key="2">
    <source>
        <dbReference type="Proteomes" id="UP001177021"/>
    </source>
</evidence>
<dbReference type="EMBL" id="CASHSV030000001">
    <property type="protein sequence ID" value="CAJ2630749.1"/>
    <property type="molecule type" value="Genomic_DNA"/>
</dbReference>
<name>A0ACB0IEK8_TRIPR</name>